<dbReference type="Pfam" id="PF19459">
    <property type="entry name" value="DUF5996"/>
    <property type="match status" value="1"/>
</dbReference>
<gene>
    <name evidence="1" type="ORF">HGB44_17740</name>
</gene>
<organism evidence="1 2">
    <name type="scientific">Nocardiopsis alborubida</name>
    <dbReference type="NCBI Taxonomy" id="146802"/>
    <lineage>
        <taxon>Bacteria</taxon>
        <taxon>Bacillati</taxon>
        <taxon>Actinomycetota</taxon>
        <taxon>Actinomycetes</taxon>
        <taxon>Streptosporangiales</taxon>
        <taxon>Nocardiopsidaceae</taxon>
        <taxon>Nocardiopsis</taxon>
    </lineage>
</organism>
<protein>
    <recommendedName>
        <fullName evidence="3">Ava_C0101 and related proteins</fullName>
    </recommendedName>
</protein>
<dbReference type="AlphaFoldDB" id="A0A7X6MGY4"/>
<dbReference type="RefSeq" id="WP_061081313.1">
    <property type="nucleotide sequence ID" value="NZ_JAAXPG010000016.1"/>
</dbReference>
<dbReference type="InterPro" id="IPR046038">
    <property type="entry name" value="DUF5996"/>
</dbReference>
<evidence type="ECO:0000313" key="2">
    <source>
        <dbReference type="Proteomes" id="UP000553209"/>
    </source>
</evidence>
<reference evidence="1 2" key="1">
    <citation type="submission" date="2020-04" db="EMBL/GenBank/DDBJ databases">
        <title>MicrobeNet Type strains.</title>
        <authorList>
            <person name="Nicholson A.C."/>
        </authorList>
    </citation>
    <scope>NUCLEOTIDE SEQUENCE [LARGE SCALE GENOMIC DNA]</scope>
    <source>
        <strain evidence="1 2">ATCC 23612</strain>
    </source>
</reference>
<evidence type="ECO:0000313" key="1">
    <source>
        <dbReference type="EMBL" id="NKY99493.1"/>
    </source>
</evidence>
<keyword evidence="2" id="KW-1185">Reference proteome</keyword>
<comment type="caution">
    <text evidence="1">The sequence shown here is derived from an EMBL/GenBank/DDBJ whole genome shotgun (WGS) entry which is preliminary data.</text>
</comment>
<evidence type="ECO:0008006" key="3">
    <source>
        <dbReference type="Google" id="ProtNLM"/>
    </source>
</evidence>
<dbReference type="Proteomes" id="UP000553209">
    <property type="component" value="Unassembled WGS sequence"/>
</dbReference>
<name>A0A7X6MGY4_9ACTN</name>
<proteinExistence type="predicted"/>
<sequence>MTDSSTVNWPSLRVSDWTDTRETLHMWTQIVGKIRMAHAPLVNHWWQVPLYVSPRGLTTSTVPYRSGAFEIEFDLLDHRLEVRSSDTGTRGFPLRPMTVAEFYSQVMDLLDQLGIKAPIRPVPNEVDPAIPFAEDHEHASYDAEAVTLFWRQLLQANRVVGEFRSHFVGKVSPVHFFWGGMDLACTRFSGRPAPEHPGGVPNCGDWVMVEGYSRELSSCGFWPGGGEEGAFYSYAYPAPDGFAERPPGPEGAYYSTEFQQFLLPYEVARAAPDPDRTVAEFLHSTYEAAADLGHWDRPALEDDPLRWHGTPATAGSDGS</sequence>
<accession>A0A7X6MGY4</accession>
<dbReference type="EMBL" id="JAAXPG010000016">
    <property type="protein sequence ID" value="NKY99493.1"/>
    <property type="molecule type" value="Genomic_DNA"/>
</dbReference>